<dbReference type="AlphaFoldDB" id="A0A0H2MGN7"/>
<dbReference type="SMART" id="SM00702">
    <property type="entry name" value="P4Hc"/>
    <property type="match status" value="1"/>
</dbReference>
<dbReference type="Pfam" id="PF13640">
    <property type="entry name" value="2OG-FeII_Oxy_3"/>
    <property type="match status" value="1"/>
</dbReference>
<reference evidence="8 9" key="1">
    <citation type="submission" date="2015-03" db="EMBL/GenBank/DDBJ databases">
        <title>Genome Sequence of Kiloniella spongiae MEBiC09566, isolated from a marine sponge.</title>
        <authorList>
            <person name="Shao Z."/>
            <person name="Wang L."/>
            <person name="Li X."/>
        </authorList>
    </citation>
    <scope>NUCLEOTIDE SEQUENCE [LARGE SCALE GENOMIC DNA]</scope>
    <source>
        <strain evidence="8 9">MEBiC09566</strain>
    </source>
</reference>
<keyword evidence="2" id="KW-0479">Metal-binding</keyword>
<dbReference type="STRING" id="1489064.WH96_03945"/>
<name>A0A0H2MGN7_9PROT</name>
<sequence>MKMTRPCVREKVLPPRECQQLIDLFETSSDVADAKLAGGVKSSLRECSYLWLDDTDETSWVFKKLAGLVSRVNQDWFQFDLEDFKEGLQLIRYDAPEDPKAPAGHYGAHMDIGASGSTVSRKLSISIQLSHGASYNGGELSVDNEGKDWVAPKDQGTAVIFSSFLQHQVRPVTKGTRYALVAWVHGPAFK</sequence>
<gene>
    <name evidence="8" type="ORF">WH96_03945</name>
</gene>
<comment type="cofactor">
    <cofactor evidence="1">
        <name>L-ascorbate</name>
        <dbReference type="ChEBI" id="CHEBI:38290"/>
    </cofactor>
</comment>
<dbReference type="PANTHER" id="PTHR10869:SF246">
    <property type="entry name" value="TRANSMEMBRANE PROLYL 4-HYDROXYLASE"/>
    <property type="match status" value="1"/>
</dbReference>
<dbReference type="Proteomes" id="UP000035444">
    <property type="component" value="Unassembled WGS sequence"/>
</dbReference>
<dbReference type="PROSITE" id="PS51471">
    <property type="entry name" value="FE2OG_OXY"/>
    <property type="match status" value="1"/>
</dbReference>
<dbReference type="GO" id="GO:0005506">
    <property type="term" value="F:iron ion binding"/>
    <property type="evidence" value="ECO:0007669"/>
    <property type="project" value="InterPro"/>
</dbReference>
<accession>A0A0H2MGN7</accession>
<protein>
    <recommendedName>
        <fullName evidence="7">Fe2OG dioxygenase domain-containing protein</fullName>
    </recommendedName>
</protein>
<evidence type="ECO:0000256" key="1">
    <source>
        <dbReference type="ARBA" id="ARBA00001961"/>
    </source>
</evidence>
<dbReference type="InterPro" id="IPR044862">
    <property type="entry name" value="Pro_4_hyd_alph_FE2OG_OXY"/>
</dbReference>
<evidence type="ECO:0000259" key="7">
    <source>
        <dbReference type="PROSITE" id="PS51471"/>
    </source>
</evidence>
<evidence type="ECO:0000256" key="3">
    <source>
        <dbReference type="ARBA" id="ARBA00022896"/>
    </source>
</evidence>
<evidence type="ECO:0000313" key="9">
    <source>
        <dbReference type="Proteomes" id="UP000035444"/>
    </source>
</evidence>
<feature type="domain" description="Fe2OG dioxygenase" evidence="7">
    <location>
        <begin position="84"/>
        <end position="186"/>
    </location>
</feature>
<dbReference type="EMBL" id="LAQL01000003">
    <property type="protein sequence ID" value="KLN61538.1"/>
    <property type="molecule type" value="Genomic_DNA"/>
</dbReference>
<evidence type="ECO:0000256" key="4">
    <source>
        <dbReference type="ARBA" id="ARBA00022964"/>
    </source>
</evidence>
<dbReference type="GO" id="GO:0004656">
    <property type="term" value="F:procollagen-proline 4-dioxygenase activity"/>
    <property type="evidence" value="ECO:0007669"/>
    <property type="project" value="TreeGrafter"/>
</dbReference>
<dbReference type="InterPro" id="IPR006620">
    <property type="entry name" value="Pro_4_hyd_alph"/>
</dbReference>
<evidence type="ECO:0000256" key="5">
    <source>
        <dbReference type="ARBA" id="ARBA00023002"/>
    </source>
</evidence>
<keyword evidence="6" id="KW-0408">Iron</keyword>
<dbReference type="Gene3D" id="2.60.120.620">
    <property type="entry name" value="q2cbj1_9rhob like domain"/>
    <property type="match status" value="1"/>
</dbReference>
<keyword evidence="5" id="KW-0560">Oxidoreductase</keyword>
<dbReference type="GO" id="GO:0031418">
    <property type="term" value="F:L-ascorbic acid binding"/>
    <property type="evidence" value="ECO:0007669"/>
    <property type="project" value="UniProtKB-KW"/>
</dbReference>
<dbReference type="InterPro" id="IPR005123">
    <property type="entry name" value="Oxoglu/Fe-dep_dioxygenase_dom"/>
</dbReference>
<dbReference type="PANTHER" id="PTHR10869">
    <property type="entry name" value="PROLYL 4-HYDROXYLASE ALPHA SUBUNIT"/>
    <property type="match status" value="1"/>
</dbReference>
<dbReference type="OrthoDB" id="9812472at2"/>
<comment type="caution">
    <text evidence="8">The sequence shown here is derived from an EMBL/GenBank/DDBJ whole genome shotgun (WGS) entry which is preliminary data.</text>
</comment>
<keyword evidence="4" id="KW-0223">Dioxygenase</keyword>
<evidence type="ECO:0000256" key="2">
    <source>
        <dbReference type="ARBA" id="ARBA00022723"/>
    </source>
</evidence>
<evidence type="ECO:0000313" key="8">
    <source>
        <dbReference type="EMBL" id="KLN61538.1"/>
    </source>
</evidence>
<keyword evidence="9" id="KW-1185">Reference proteome</keyword>
<proteinExistence type="predicted"/>
<dbReference type="InterPro" id="IPR045054">
    <property type="entry name" value="P4HA-like"/>
</dbReference>
<evidence type="ECO:0000256" key="6">
    <source>
        <dbReference type="ARBA" id="ARBA00023004"/>
    </source>
</evidence>
<keyword evidence="3" id="KW-0847">Vitamin C</keyword>
<organism evidence="8 9">
    <name type="scientific">Kiloniella spongiae</name>
    <dbReference type="NCBI Taxonomy" id="1489064"/>
    <lineage>
        <taxon>Bacteria</taxon>
        <taxon>Pseudomonadati</taxon>
        <taxon>Pseudomonadota</taxon>
        <taxon>Alphaproteobacteria</taxon>
        <taxon>Rhodospirillales</taxon>
        <taxon>Kiloniellaceae</taxon>
        <taxon>Kiloniella</taxon>
    </lineage>
</organism>